<comment type="similarity">
    <text evidence="3 13">Belongs to the GTP-binding SRP family. SRP54 subfamily.</text>
</comment>
<evidence type="ECO:0000256" key="9">
    <source>
        <dbReference type="ARBA" id="ARBA00023134"/>
    </source>
</evidence>
<dbReference type="Gene3D" id="1.10.260.30">
    <property type="entry name" value="Signal recognition particle, SRP54 subunit, M-domain"/>
    <property type="match status" value="1"/>
</dbReference>
<protein>
    <recommendedName>
        <fullName evidence="13">Signal recognition particle 54 kDa protein</fullName>
    </recommendedName>
</protein>
<dbReference type="InterPro" id="IPR013822">
    <property type="entry name" value="Signal_recog_particl_SRP54_hlx"/>
</dbReference>
<comment type="domain">
    <text evidence="13">The M domain binds the 7SL RNA and the signal sequence of presecretory proteins.</text>
</comment>
<sequence length="591" mass="62064">MVLADLGTRIGGALNQLARAPVVDDSVIDAVLKELCAALLESDVNVKLVASLRSRVKTKVKKSLEESEKAGGKEANKKNVVQKTVFEELVSLVDPGTEPYKPVKGKTNVLMAVGIQGAGKTTTCTKLAVHYQRRGFRTCLVCADTFRAGAFDQLKQNATKAKIPFYGSYTETDPVAIASLGVEKFRKERFDVIIVDTSGRHKQESELFEEMVAIGGAVKPDMTIMVLDASIGQAAEAQSRAFKDSADFGAIIVTKLDGHAKGGGAISAVAATKTPIIFLGTGEHLNDLERFSPQPFISKLLGQGDMQGLMEHMQEMAQVNPDKQKDLAKKIEQGKFSIRDWKDQLSNIMGMGSISKIASMIPGLPAGMMDGGGDEEAASKVKRMIFITDAMRADELDSDGLIFITFDKAGSPTGLNRRAKRVARGSGTSLREVEELLVQVRMMAGMAKQAGGQNGWMSAMQKMQAAAGGKPLGPNGQPSPAQIEAMRKAVPPEVARKLRAAGPQGAQKMMADMMGGGGMPGMGGMGGGGGGMPDLGSLMSQLGGGGGGGGMGGMPNMAQMQEMMSSMGMGGAGGGGMPDMSQLMKMMGGGR</sequence>
<dbReference type="InterPro" id="IPR022941">
    <property type="entry name" value="SRP54"/>
</dbReference>
<keyword evidence="16" id="KW-1185">Reference proteome</keyword>
<keyword evidence="10 13" id="KW-0733">Signal recognition particle</keyword>
<keyword evidence="7 13" id="KW-0256">Endoplasmic reticulum</keyword>
<dbReference type="FunFam" id="3.40.50.300:FF:000022">
    <property type="entry name" value="Signal recognition particle 54 kDa subunit"/>
    <property type="match status" value="1"/>
</dbReference>
<dbReference type="RefSeq" id="XP_019030303.1">
    <property type="nucleotide sequence ID" value="XM_019177552.1"/>
</dbReference>
<evidence type="ECO:0000313" key="16">
    <source>
        <dbReference type="Proteomes" id="UP000094819"/>
    </source>
</evidence>
<evidence type="ECO:0000256" key="10">
    <source>
        <dbReference type="ARBA" id="ARBA00023135"/>
    </source>
</evidence>
<dbReference type="GO" id="GO:0005829">
    <property type="term" value="C:cytosol"/>
    <property type="evidence" value="ECO:0007669"/>
    <property type="project" value="TreeGrafter"/>
</dbReference>
<keyword evidence="5 13" id="KW-0547">Nucleotide-binding</keyword>
<dbReference type="GO" id="GO:0005783">
    <property type="term" value="C:endoplasmic reticulum"/>
    <property type="evidence" value="ECO:0007669"/>
    <property type="project" value="UniProtKB-SubCell"/>
</dbReference>
<evidence type="ECO:0000256" key="5">
    <source>
        <dbReference type="ARBA" id="ARBA00022741"/>
    </source>
</evidence>
<dbReference type="InterPro" id="IPR036891">
    <property type="entry name" value="Signal_recog_part_SRP54_M_sf"/>
</dbReference>
<dbReference type="InterPro" id="IPR000897">
    <property type="entry name" value="SRP54_GTPase_dom"/>
</dbReference>
<dbReference type="GO" id="GO:0030942">
    <property type="term" value="F:endoplasmic reticulum signal peptide binding"/>
    <property type="evidence" value="ECO:0007669"/>
    <property type="project" value="TreeGrafter"/>
</dbReference>
<dbReference type="CDD" id="cd17875">
    <property type="entry name" value="SRP54_G"/>
    <property type="match status" value="1"/>
</dbReference>
<dbReference type="Pfam" id="PF00448">
    <property type="entry name" value="SRP54"/>
    <property type="match status" value="1"/>
</dbReference>
<keyword evidence="6" id="KW-0378">Hydrolase</keyword>
<gene>
    <name evidence="15" type="ORF">L198_05469</name>
</gene>
<keyword evidence="4 13" id="KW-0963">Cytoplasm</keyword>
<comment type="subcellular location">
    <subcellularLocation>
        <location evidence="2 13">Cytoplasm</location>
    </subcellularLocation>
    <subcellularLocation>
        <location evidence="1 13">Endoplasmic reticulum</location>
    </subcellularLocation>
</comment>
<evidence type="ECO:0000256" key="11">
    <source>
        <dbReference type="ARBA" id="ARBA00023274"/>
    </source>
</evidence>
<evidence type="ECO:0000256" key="7">
    <source>
        <dbReference type="ARBA" id="ARBA00022824"/>
    </source>
</evidence>
<dbReference type="SUPFAM" id="SSF47446">
    <property type="entry name" value="Signal peptide-binding domain"/>
    <property type="match status" value="1"/>
</dbReference>
<keyword evidence="11 13" id="KW-0687">Ribonucleoprotein</keyword>
<dbReference type="PANTHER" id="PTHR11564">
    <property type="entry name" value="SIGNAL RECOGNITION PARTICLE 54K PROTEIN SRP54"/>
    <property type="match status" value="1"/>
</dbReference>
<keyword evidence="9 13" id="KW-0342">GTP-binding</keyword>
<dbReference type="Pfam" id="PF02881">
    <property type="entry name" value="SRP54_N"/>
    <property type="match status" value="1"/>
</dbReference>
<dbReference type="GO" id="GO:0008312">
    <property type="term" value="F:7S RNA binding"/>
    <property type="evidence" value="ECO:0007669"/>
    <property type="project" value="UniProtKB-UniRule"/>
</dbReference>
<feature type="domain" description="SRP54-type proteins GTP-binding" evidence="14">
    <location>
        <begin position="275"/>
        <end position="288"/>
    </location>
</feature>
<evidence type="ECO:0000256" key="12">
    <source>
        <dbReference type="ARBA" id="ARBA00048157"/>
    </source>
</evidence>
<dbReference type="SUPFAM" id="SSF52540">
    <property type="entry name" value="P-loop containing nucleoside triphosphate hydrolases"/>
    <property type="match status" value="1"/>
</dbReference>
<evidence type="ECO:0000256" key="6">
    <source>
        <dbReference type="ARBA" id="ARBA00022801"/>
    </source>
</evidence>
<dbReference type="GO" id="GO:0003924">
    <property type="term" value="F:GTPase activity"/>
    <property type="evidence" value="ECO:0007669"/>
    <property type="project" value="UniProtKB-UniRule"/>
</dbReference>
<dbReference type="EMBL" id="AWGH01000017">
    <property type="protein sequence ID" value="ODN92676.1"/>
    <property type="molecule type" value="Genomic_DNA"/>
</dbReference>
<evidence type="ECO:0000256" key="1">
    <source>
        <dbReference type="ARBA" id="ARBA00004240"/>
    </source>
</evidence>
<dbReference type="GO" id="GO:0005786">
    <property type="term" value="C:signal recognition particle, endoplasmic reticulum targeting"/>
    <property type="evidence" value="ECO:0007669"/>
    <property type="project" value="UniProtKB-UniRule"/>
</dbReference>
<dbReference type="SMART" id="SM00962">
    <property type="entry name" value="SRP54"/>
    <property type="match status" value="1"/>
</dbReference>
<evidence type="ECO:0000256" key="13">
    <source>
        <dbReference type="RuleBase" id="RU364034"/>
    </source>
</evidence>
<dbReference type="Pfam" id="PF02978">
    <property type="entry name" value="SRP_SPB"/>
    <property type="match status" value="1"/>
</dbReference>
<comment type="domain">
    <text evidence="13">The NG domain, also named G domain, is a special guanosine triphosphatase (GTPase) domain, which binds GTP and forms a guanosine 5'-triphosphate (GTP)-dependent complex with a homologous NG domain in the SRP receptor subunit srp101. The two NG domains undergo cooperative rearrangements upon their assembly, which culminate in the reciprocal activation of the GTPase activity of one another. SRP receptor compaction upon binding with cargo-loaded SRP and GTPase rearrangement drive SRP-mediated cotranslational protein translocation into the ER.</text>
</comment>
<dbReference type="InterPro" id="IPR006325">
    <property type="entry name" value="SRP54_euk"/>
</dbReference>
<dbReference type="PROSITE" id="PS00300">
    <property type="entry name" value="SRP54"/>
    <property type="match status" value="1"/>
</dbReference>
<reference evidence="15 16" key="1">
    <citation type="submission" date="2016-06" db="EMBL/GenBank/DDBJ databases">
        <title>Evolution of pathogenesis and genome organization in the Tremellales.</title>
        <authorList>
            <person name="Cuomo C."/>
            <person name="Litvintseva A."/>
            <person name="Heitman J."/>
            <person name="Chen Y."/>
            <person name="Sun S."/>
            <person name="Springer D."/>
            <person name="Dromer F."/>
            <person name="Young S."/>
            <person name="Zeng Q."/>
            <person name="Chapman S."/>
            <person name="Gujja S."/>
            <person name="Saif S."/>
            <person name="Birren B."/>
        </authorList>
    </citation>
    <scope>NUCLEOTIDE SEQUENCE [LARGE SCALE GENOMIC DNA]</scope>
    <source>
        <strain evidence="15 16">CBS 7118</strain>
    </source>
</reference>
<evidence type="ECO:0000313" key="15">
    <source>
        <dbReference type="EMBL" id="ODN92676.1"/>
    </source>
</evidence>
<dbReference type="Gene3D" id="3.40.50.300">
    <property type="entry name" value="P-loop containing nucleotide triphosphate hydrolases"/>
    <property type="match status" value="1"/>
</dbReference>
<comment type="caution">
    <text evidence="15">The sequence shown here is derived from an EMBL/GenBank/DDBJ whole genome shotgun (WGS) entry which is preliminary data.</text>
</comment>
<dbReference type="SMART" id="SM00382">
    <property type="entry name" value="AAA"/>
    <property type="match status" value="1"/>
</dbReference>
<evidence type="ECO:0000256" key="3">
    <source>
        <dbReference type="ARBA" id="ARBA00005450"/>
    </source>
</evidence>
<comment type="catalytic activity">
    <reaction evidence="12">
        <text>GTP + H2O = GDP + phosphate + H(+)</text>
        <dbReference type="Rhea" id="RHEA:19669"/>
        <dbReference type="ChEBI" id="CHEBI:15377"/>
        <dbReference type="ChEBI" id="CHEBI:15378"/>
        <dbReference type="ChEBI" id="CHEBI:37565"/>
        <dbReference type="ChEBI" id="CHEBI:43474"/>
        <dbReference type="ChEBI" id="CHEBI:58189"/>
        <dbReference type="EC" id="3.6.5.4"/>
    </reaction>
    <physiologicalReaction direction="left-to-right" evidence="12">
        <dbReference type="Rhea" id="RHEA:19670"/>
    </physiologicalReaction>
</comment>
<dbReference type="InterPro" id="IPR004125">
    <property type="entry name" value="Signal_recog_particle_SRP54_M"/>
</dbReference>
<name>A0A1E3IXP7_9TREE</name>
<dbReference type="HAMAP" id="MF_00306">
    <property type="entry name" value="SRP54"/>
    <property type="match status" value="1"/>
</dbReference>
<evidence type="ECO:0000259" key="14">
    <source>
        <dbReference type="PROSITE" id="PS00300"/>
    </source>
</evidence>
<dbReference type="InterPro" id="IPR027417">
    <property type="entry name" value="P-loop_NTPase"/>
</dbReference>
<dbReference type="InterPro" id="IPR042101">
    <property type="entry name" value="SRP54_N_sf"/>
</dbReference>
<dbReference type="AlphaFoldDB" id="A0A1E3IXP7"/>
<organism evidence="15 16">
    <name type="scientific">Cryptococcus wingfieldii CBS 7118</name>
    <dbReference type="NCBI Taxonomy" id="1295528"/>
    <lineage>
        <taxon>Eukaryota</taxon>
        <taxon>Fungi</taxon>
        <taxon>Dikarya</taxon>
        <taxon>Basidiomycota</taxon>
        <taxon>Agaricomycotina</taxon>
        <taxon>Tremellomycetes</taxon>
        <taxon>Tremellales</taxon>
        <taxon>Cryptococcaceae</taxon>
        <taxon>Cryptococcus</taxon>
    </lineage>
</organism>
<dbReference type="InterPro" id="IPR036225">
    <property type="entry name" value="SRP/SRP_N"/>
</dbReference>
<dbReference type="NCBIfam" id="TIGR01425">
    <property type="entry name" value="SRP54_euk"/>
    <property type="match status" value="1"/>
</dbReference>
<dbReference type="Gene3D" id="1.20.120.140">
    <property type="entry name" value="Signal recognition particle SRP54, nucleotide-binding domain"/>
    <property type="match status" value="1"/>
</dbReference>
<evidence type="ECO:0000256" key="8">
    <source>
        <dbReference type="ARBA" id="ARBA00022884"/>
    </source>
</evidence>
<dbReference type="GO" id="GO:0006616">
    <property type="term" value="P:SRP-dependent cotranslational protein targeting to membrane, translocation"/>
    <property type="evidence" value="ECO:0007669"/>
    <property type="project" value="TreeGrafter"/>
</dbReference>
<evidence type="ECO:0000256" key="4">
    <source>
        <dbReference type="ARBA" id="ARBA00022490"/>
    </source>
</evidence>
<comment type="subunit">
    <text evidence="13">Fungal signal recognition particle consists of a 7S RNA molecule (scR1) and at least six protein subunits: srp72, srp68, srp54, sec65, srp21 and srp14.</text>
</comment>
<dbReference type="GeneID" id="30194682"/>
<keyword evidence="8 13" id="KW-0694">RNA-binding</keyword>
<accession>A0A1E3IXP7</accession>
<dbReference type="InterPro" id="IPR003593">
    <property type="entry name" value="AAA+_ATPase"/>
</dbReference>
<evidence type="ECO:0000256" key="2">
    <source>
        <dbReference type="ARBA" id="ARBA00004496"/>
    </source>
</evidence>
<dbReference type="SUPFAM" id="SSF47364">
    <property type="entry name" value="Domain of the SRP/SRP receptor G-proteins"/>
    <property type="match status" value="1"/>
</dbReference>
<comment type="function">
    <text evidence="13">Signal-recognition-particle (SRP) assembly has a crucial role in targeting secretory proteins to the rough endoplasmic reticulum (ER) membrane. SRP is required for the cotranslational protein translocation for ER import and preferentially recognizes strongly hydrophobic signal sequences. It is involved in targeting the nascent chain-ribosome (RNC) complex to the ER and is proposed to participate in the arrest of nascent chain elongation during membrane targeting. SRP54 binds to the signal sequence of presecretory protein when they emerge from the ribosomes. SRP54 interacts with the scR1 RNA and mediates the association of the resulting SRP-RNC complex with the signal recognition particle receptor (SR) via its alpha subunit SRP101. Both, SRP54 and SRP101, are locked in their GTP bound forms in the SRP-RNC-SR complex, which dissociates upon transferring the signal sequence to the protein-conducting channel (translocon). After signal sequence transfer, SRP54 and SRP101 act as reciprocal GTPase-activating proteins (GAPs), thereby resolving their association.</text>
</comment>
<dbReference type="PANTHER" id="PTHR11564:SF5">
    <property type="entry name" value="SIGNAL RECOGNITION PARTICLE SUBUNIT SRP54"/>
    <property type="match status" value="1"/>
</dbReference>
<dbReference type="GO" id="GO:0005525">
    <property type="term" value="F:GTP binding"/>
    <property type="evidence" value="ECO:0007669"/>
    <property type="project" value="UniProtKB-UniRule"/>
</dbReference>
<dbReference type="FunFam" id="1.20.120.140:FF:000001">
    <property type="entry name" value="Signal recognition particle GTPase"/>
    <property type="match status" value="1"/>
</dbReference>
<dbReference type="SMART" id="SM00963">
    <property type="entry name" value="SRP54_N"/>
    <property type="match status" value="1"/>
</dbReference>
<dbReference type="Proteomes" id="UP000094819">
    <property type="component" value="Unassembled WGS sequence"/>
</dbReference>
<dbReference type="OrthoDB" id="10250817at2759"/>
<proteinExistence type="inferred from homology"/>